<keyword evidence="4" id="KW-1185">Reference proteome</keyword>
<evidence type="ECO:0000313" key="4">
    <source>
        <dbReference type="Proteomes" id="UP000887226"/>
    </source>
</evidence>
<dbReference type="PANTHER" id="PTHR46411:SF3">
    <property type="entry name" value="AAA+ ATPASE DOMAIN-CONTAINING PROTEIN"/>
    <property type="match status" value="1"/>
</dbReference>
<name>A0A9P7YW48_9HELO</name>
<dbReference type="OrthoDB" id="10042665at2759"/>
<organism evidence="3 4">
    <name type="scientific">Calycina marina</name>
    <dbReference type="NCBI Taxonomy" id="1763456"/>
    <lineage>
        <taxon>Eukaryota</taxon>
        <taxon>Fungi</taxon>
        <taxon>Dikarya</taxon>
        <taxon>Ascomycota</taxon>
        <taxon>Pezizomycotina</taxon>
        <taxon>Leotiomycetes</taxon>
        <taxon>Helotiales</taxon>
        <taxon>Pezizellaceae</taxon>
        <taxon>Calycina</taxon>
    </lineage>
</organism>
<dbReference type="EMBL" id="MU254275">
    <property type="protein sequence ID" value="KAG9241084.1"/>
    <property type="molecule type" value="Genomic_DNA"/>
</dbReference>
<dbReference type="Pfam" id="PF22942">
    <property type="entry name" value="DUF7025"/>
    <property type="match status" value="1"/>
</dbReference>
<protein>
    <submittedName>
        <fullName evidence="3">P-loop containing nucleoside triphosphate hydrolase protein</fullName>
    </submittedName>
</protein>
<keyword evidence="3" id="KW-0378">Hydrolase</keyword>
<dbReference type="InterPro" id="IPR003593">
    <property type="entry name" value="AAA+_ATPase"/>
</dbReference>
<feature type="domain" description="AAA+ ATPase" evidence="2">
    <location>
        <begin position="470"/>
        <end position="597"/>
    </location>
</feature>
<evidence type="ECO:0000313" key="3">
    <source>
        <dbReference type="EMBL" id="KAG9241084.1"/>
    </source>
</evidence>
<feature type="compositionally biased region" description="Low complexity" evidence="1">
    <location>
        <begin position="1"/>
        <end position="25"/>
    </location>
</feature>
<dbReference type="AlphaFoldDB" id="A0A9P7YW48"/>
<dbReference type="GO" id="GO:0005524">
    <property type="term" value="F:ATP binding"/>
    <property type="evidence" value="ECO:0007669"/>
    <property type="project" value="InterPro"/>
</dbReference>
<dbReference type="GO" id="GO:0016887">
    <property type="term" value="F:ATP hydrolysis activity"/>
    <property type="evidence" value="ECO:0007669"/>
    <property type="project" value="InterPro"/>
</dbReference>
<sequence length="684" mass="77599">MSEGGSSLQYHRSIRSSSSSLSEMSVDADYTPEFSVGMRPETKQLYRPDDRSIWDEWKPGHDHADIEAGSHAQECALIVRHEPHPSNNNQAALHSITVQSPLVKKVLDRTFEGYEGLNTQLKQLTFAAPFHPFYYRWHRFEKLRQDEQDPEAKKHLDLLYAVLSKEILPHIEAMQDFVKNKVISFDHLWTLFAPGMEIYTSIDGQDRILSLRESRYGASMSGEFFSLECRYIDCDGSSRFGYVETSIEINSFHAVKKLVHLDAVPVHLHPSAGELVDRLYARGGKLESLSRIHHLSYSGFYTARSSKQARKRHVENGRVIIDPHTFDIHGMPGPNLEPIDADSHLISADDDNVLDGDYNVVYKATSQAFRQYQDVLVKCKKCWENDITARPKALSWRQRLLCTPIARGYCLTSKSWAEFDVENIGPIRWSENAFARLVLPYGYKDIIHAFVQEQLSRDDGFDDIITGKGLGFIMLLSGDPGVGKTLTAESVAEEMHQPLYSISAGELGETALEVEDALELVLELASKWNAILLLDECDVFLEARTTADIRRNRLISTFLKKLEYYQGVMFLTTNRLNDIDAAFESRIHLIIRYPALDISSRLHIWKTFVRSMGGANNAEHGDRSGSGSRLSDSDLETLAANHEINGRQIKNVVKTSRLLSKQQNVPLGLEHVEMVLRVRKGDFR</sequence>
<accession>A0A9P7YW48</accession>
<dbReference type="PANTHER" id="PTHR46411">
    <property type="entry name" value="FAMILY ATPASE, PUTATIVE-RELATED"/>
    <property type="match status" value="1"/>
</dbReference>
<comment type="caution">
    <text evidence="3">The sequence shown here is derived from an EMBL/GenBank/DDBJ whole genome shotgun (WGS) entry which is preliminary data.</text>
</comment>
<evidence type="ECO:0000259" key="2">
    <source>
        <dbReference type="SMART" id="SM00382"/>
    </source>
</evidence>
<dbReference type="InterPro" id="IPR054289">
    <property type="entry name" value="DUF7025"/>
</dbReference>
<dbReference type="CDD" id="cd19481">
    <property type="entry name" value="RecA-like_protease"/>
    <property type="match status" value="1"/>
</dbReference>
<reference evidence="3" key="1">
    <citation type="journal article" date="2021" name="IMA Fungus">
        <title>Genomic characterization of three marine fungi, including Emericellopsis atlantica sp. nov. with signatures of a generalist lifestyle and marine biomass degradation.</title>
        <authorList>
            <person name="Hagestad O.C."/>
            <person name="Hou L."/>
            <person name="Andersen J.H."/>
            <person name="Hansen E.H."/>
            <person name="Altermark B."/>
            <person name="Li C."/>
            <person name="Kuhnert E."/>
            <person name="Cox R.J."/>
            <person name="Crous P.W."/>
            <person name="Spatafora J.W."/>
            <person name="Lail K."/>
            <person name="Amirebrahimi M."/>
            <person name="Lipzen A."/>
            <person name="Pangilinan J."/>
            <person name="Andreopoulos W."/>
            <person name="Hayes R.D."/>
            <person name="Ng V."/>
            <person name="Grigoriev I.V."/>
            <person name="Jackson S.A."/>
            <person name="Sutton T.D.S."/>
            <person name="Dobson A.D.W."/>
            <person name="Rama T."/>
        </authorList>
    </citation>
    <scope>NUCLEOTIDE SEQUENCE</scope>
    <source>
        <strain evidence="3">TRa3180A</strain>
    </source>
</reference>
<gene>
    <name evidence="3" type="ORF">BJ878DRAFT_522540</name>
</gene>
<dbReference type="SUPFAM" id="SSF52540">
    <property type="entry name" value="P-loop containing nucleoside triphosphate hydrolases"/>
    <property type="match status" value="1"/>
</dbReference>
<dbReference type="SMART" id="SM00382">
    <property type="entry name" value="AAA"/>
    <property type="match status" value="1"/>
</dbReference>
<proteinExistence type="predicted"/>
<dbReference type="Proteomes" id="UP000887226">
    <property type="component" value="Unassembled WGS sequence"/>
</dbReference>
<dbReference type="Pfam" id="PF00004">
    <property type="entry name" value="AAA"/>
    <property type="match status" value="1"/>
</dbReference>
<dbReference type="Gene3D" id="3.40.50.300">
    <property type="entry name" value="P-loop containing nucleotide triphosphate hydrolases"/>
    <property type="match status" value="1"/>
</dbReference>
<dbReference type="InterPro" id="IPR003959">
    <property type="entry name" value="ATPase_AAA_core"/>
</dbReference>
<evidence type="ECO:0000256" key="1">
    <source>
        <dbReference type="SAM" id="MobiDB-lite"/>
    </source>
</evidence>
<dbReference type="InterPro" id="IPR027417">
    <property type="entry name" value="P-loop_NTPase"/>
</dbReference>
<feature type="region of interest" description="Disordered" evidence="1">
    <location>
        <begin position="1"/>
        <end position="26"/>
    </location>
</feature>